<feature type="region of interest" description="Disordered" evidence="1">
    <location>
        <begin position="134"/>
        <end position="154"/>
    </location>
</feature>
<dbReference type="Gene3D" id="1.10.150.310">
    <property type="entry name" value="Tex RuvX-like domain-like"/>
    <property type="match status" value="1"/>
</dbReference>
<dbReference type="PANTHER" id="PTHR21180:SF32">
    <property type="entry name" value="ENDONUCLEASE_EXONUCLEASE_PHOSPHATASE FAMILY DOMAIN-CONTAINING PROTEIN 1"/>
    <property type="match status" value="1"/>
</dbReference>
<gene>
    <name evidence="4" type="ORF">A4R43_39370</name>
</gene>
<dbReference type="InterPro" id="IPR019554">
    <property type="entry name" value="Soluble_ligand-bd"/>
</dbReference>
<name>A0A344LM72_9PSEU</name>
<dbReference type="AlphaFoldDB" id="A0A344LM72"/>
<dbReference type="Proteomes" id="UP000250434">
    <property type="component" value="Chromosome"/>
</dbReference>
<dbReference type="SMART" id="SM00278">
    <property type="entry name" value="HhH1"/>
    <property type="match status" value="2"/>
</dbReference>
<dbReference type="GO" id="GO:0015628">
    <property type="term" value="P:protein secretion by the type II secretion system"/>
    <property type="evidence" value="ECO:0007669"/>
    <property type="project" value="TreeGrafter"/>
</dbReference>
<proteinExistence type="predicted"/>
<feature type="domain" description="Helix-hairpin-helix DNA-binding motif class 1" evidence="3">
    <location>
        <begin position="166"/>
        <end position="185"/>
    </location>
</feature>
<dbReference type="InterPro" id="IPR010994">
    <property type="entry name" value="RuvA_2-like"/>
</dbReference>
<protein>
    <submittedName>
        <fullName evidence="4">Competence protein ComEA</fullName>
    </submittedName>
</protein>
<dbReference type="SUPFAM" id="SSF47781">
    <property type="entry name" value="RuvA domain 2-like"/>
    <property type="match status" value="1"/>
</dbReference>
<dbReference type="NCBIfam" id="TIGR00426">
    <property type="entry name" value="competence protein ComEA helix-hairpin-helix repeat region"/>
    <property type="match status" value="1"/>
</dbReference>
<keyword evidence="5" id="KW-1185">Reference proteome</keyword>
<dbReference type="Gene3D" id="3.10.560.10">
    <property type="entry name" value="Outer membrane lipoprotein wza domain like"/>
    <property type="match status" value="1"/>
</dbReference>
<feature type="domain" description="Helix-hairpin-helix DNA-binding motif class 1" evidence="3">
    <location>
        <begin position="196"/>
        <end position="215"/>
    </location>
</feature>
<dbReference type="InterPro" id="IPR051675">
    <property type="entry name" value="Endo/Exo/Phosphatase_dom_1"/>
</dbReference>
<evidence type="ECO:0000313" key="4">
    <source>
        <dbReference type="EMBL" id="AXB49146.1"/>
    </source>
</evidence>
<sequence>MAARVERDRTRRLITRWLPKARGSPAKGRAAIVFAIAGVLAIALTAVLLLGGGPEPERAPALPLARAAPASSAPPSASAELVVSVIGDVTKPGLVTLPAGARVADALRAAGGALPGTDLATVNLARRLSDGEQLDVGAPPQAQGPAPTSPGAGPAVKVDLNTASLAQLDDLPGIGEVTAQRILDWRNEHGRFTAVEQLREVEGIGETRFTRLRDQVTVQ</sequence>
<evidence type="ECO:0000256" key="1">
    <source>
        <dbReference type="SAM" id="MobiDB-lite"/>
    </source>
</evidence>
<feature type="transmembrane region" description="Helical" evidence="2">
    <location>
        <begin position="30"/>
        <end position="50"/>
    </location>
</feature>
<keyword evidence="2" id="KW-1133">Transmembrane helix</keyword>
<dbReference type="EMBL" id="CP015163">
    <property type="protein sequence ID" value="AXB49146.1"/>
    <property type="molecule type" value="Genomic_DNA"/>
</dbReference>
<dbReference type="InterPro" id="IPR003583">
    <property type="entry name" value="Hlx-hairpin-Hlx_DNA-bd_motif"/>
</dbReference>
<dbReference type="Pfam" id="PF10531">
    <property type="entry name" value="SLBB"/>
    <property type="match status" value="1"/>
</dbReference>
<dbReference type="InterPro" id="IPR004509">
    <property type="entry name" value="Competence_ComEA_HhH"/>
</dbReference>
<dbReference type="GO" id="GO:0015627">
    <property type="term" value="C:type II protein secretion system complex"/>
    <property type="evidence" value="ECO:0007669"/>
    <property type="project" value="TreeGrafter"/>
</dbReference>
<dbReference type="PANTHER" id="PTHR21180">
    <property type="entry name" value="ENDONUCLEASE/EXONUCLEASE/PHOSPHATASE FAMILY DOMAIN-CONTAINING PROTEIN 1"/>
    <property type="match status" value="1"/>
</dbReference>
<organism evidence="4 5">
    <name type="scientific">Amycolatopsis albispora</name>
    <dbReference type="NCBI Taxonomy" id="1804986"/>
    <lineage>
        <taxon>Bacteria</taxon>
        <taxon>Bacillati</taxon>
        <taxon>Actinomycetota</taxon>
        <taxon>Actinomycetes</taxon>
        <taxon>Pseudonocardiales</taxon>
        <taxon>Pseudonocardiaceae</taxon>
        <taxon>Amycolatopsis</taxon>
    </lineage>
</organism>
<evidence type="ECO:0000313" key="5">
    <source>
        <dbReference type="Proteomes" id="UP000250434"/>
    </source>
</evidence>
<evidence type="ECO:0000259" key="3">
    <source>
        <dbReference type="SMART" id="SM00278"/>
    </source>
</evidence>
<evidence type="ECO:0000256" key="2">
    <source>
        <dbReference type="SAM" id="Phobius"/>
    </source>
</evidence>
<keyword evidence="2" id="KW-0812">Transmembrane</keyword>
<dbReference type="GO" id="GO:0003677">
    <property type="term" value="F:DNA binding"/>
    <property type="evidence" value="ECO:0007669"/>
    <property type="project" value="InterPro"/>
</dbReference>
<dbReference type="Pfam" id="PF12836">
    <property type="entry name" value="HHH_3"/>
    <property type="match status" value="1"/>
</dbReference>
<accession>A0A344LM72</accession>
<dbReference type="KEGG" id="aab:A4R43_39370"/>
<keyword evidence="2" id="KW-0472">Membrane</keyword>
<reference evidence="4 5" key="1">
    <citation type="submission" date="2016-04" db="EMBL/GenBank/DDBJ databases">
        <title>Complete genome sequence and analysis of deep-sea sediment isolate, Amycolatopsis sp. WP1.</title>
        <authorList>
            <person name="Wang H."/>
            <person name="Chen S."/>
            <person name="Wu Q."/>
        </authorList>
    </citation>
    <scope>NUCLEOTIDE SEQUENCE [LARGE SCALE GENOMIC DNA]</scope>
    <source>
        <strain evidence="4 5">WP1</strain>
    </source>
</reference>
<dbReference type="GO" id="GO:0006281">
    <property type="term" value="P:DNA repair"/>
    <property type="evidence" value="ECO:0007669"/>
    <property type="project" value="InterPro"/>
</dbReference>
<feature type="compositionally biased region" description="Low complexity" evidence="1">
    <location>
        <begin position="137"/>
        <end position="154"/>
    </location>
</feature>